<dbReference type="VEuPathDB" id="FungiDB:H310_01374"/>
<sequence length="433" mass="48278">MPMQAEQNRKGFLWGLIMLVSGTMCTIITKVQYGMRAEGTETCVVNGTESNMCLFDKPWFGVLQMKLAMAFCIVVLMIRQKVQKRSYLETPVMNMQKHGKKFMSTPKASRGSASNERTPIVASSSAPKSTSWETILWILFPSFLDLLTTVLANVGLLWVSSSIYQMSRGSVVLFNAIFSVRFMGKKLFAYHYVSIFVVMTAVAIVAYAGIMQSNSATKLSVEDQEKQANQVLGLSLIFASQLITAIQIVVEEWFLTARQVSPLTLVGWEGIWGLVFFVVLTPLLMATPPGTTALSKIWHEDFVDTFVKMSNSFAVSMLVLLYIILIGLFNLAANFVTKYLSSVVRSILDTLRTLGVWVLSLFIFYVVRWTGANSPGEPWTVWSWLELAGFALMVAGTLAYKKILHLPLKSLYEAEEKAASAAFVKSPFMSNMH</sequence>
<dbReference type="AlphaFoldDB" id="A0A024URF0"/>
<reference evidence="2" key="1">
    <citation type="submission" date="2013-12" db="EMBL/GenBank/DDBJ databases">
        <title>The Genome Sequence of Aphanomyces invadans NJM9701.</title>
        <authorList>
            <consortium name="The Broad Institute Genomics Platform"/>
            <person name="Russ C."/>
            <person name="Tyler B."/>
            <person name="van West P."/>
            <person name="Dieguez-Uribeondo J."/>
            <person name="Young S.K."/>
            <person name="Zeng Q."/>
            <person name="Gargeya S."/>
            <person name="Fitzgerald M."/>
            <person name="Abouelleil A."/>
            <person name="Alvarado L."/>
            <person name="Chapman S.B."/>
            <person name="Gainer-Dewar J."/>
            <person name="Goldberg J."/>
            <person name="Griggs A."/>
            <person name="Gujja S."/>
            <person name="Hansen M."/>
            <person name="Howarth C."/>
            <person name="Imamovic A."/>
            <person name="Ireland A."/>
            <person name="Larimer J."/>
            <person name="McCowan C."/>
            <person name="Murphy C."/>
            <person name="Pearson M."/>
            <person name="Poon T.W."/>
            <person name="Priest M."/>
            <person name="Roberts A."/>
            <person name="Saif S."/>
            <person name="Shea T."/>
            <person name="Sykes S."/>
            <person name="Wortman J."/>
            <person name="Nusbaum C."/>
            <person name="Birren B."/>
        </authorList>
    </citation>
    <scope>NUCLEOTIDE SEQUENCE [LARGE SCALE GENOMIC DNA]</scope>
    <source>
        <strain evidence="2">NJM9701</strain>
    </source>
</reference>
<dbReference type="PANTHER" id="PTHR13146">
    <property type="match status" value="1"/>
</dbReference>
<name>A0A024URF0_9STRA</name>
<feature type="transmembrane region" description="Helical" evidence="1">
    <location>
        <begin position="135"/>
        <end position="159"/>
    </location>
</feature>
<dbReference type="OrthoDB" id="29773at2759"/>
<dbReference type="eggNOG" id="KOG3912">
    <property type="taxonomic scope" value="Eukaryota"/>
</dbReference>
<keyword evidence="1" id="KW-0812">Transmembrane</keyword>
<gene>
    <name evidence="2" type="ORF">H310_01374</name>
</gene>
<feature type="transmembrane region" description="Helical" evidence="1">
    <location>
        <begin position="230"/>
        <end position="250"/>
    </location>
</feature>
<dbReference type="GeneID" id="20078424"/>
<dbReference type="PANTHER" id="PTHR13146:SF6">
    <property type="entry name" value="THH1_TOM1_TOM3 DOMAIN-CONTAINING PROTEIN"/>
    <property type="match status" value="1"/>
</dbReference>
<accession>A0A024URF0</accession>
<feature type="transmembrane region" description="Helical" evidence="1">
    <location>
        <begin position="59"/>
        <end position="78"/>
    </location>
</feature>
<keyword evidence="1" id="KW-0472">Membrane</keyword>
<keyword evidence="1" id="KW-1133">Transmembrane helix</keyword>
<feature type="transmembrane region" description="Helical" evidence="1">
    <location>
        <begin position="12"/>
        <end position="29"/>
    </location>
</feature>
<dbReference type="RefSeq" id="XP_008862684.1">
    <property type="nucleotide sequence ID" value="XM_008864462.1"/>
</dbReference>
<evidence type="ECO:0008006" key="3">
    <source>
        <dbReference type="Google" id="ProtNLM"/>
    </source>
</evidence>
<dbReference type="EMBL" id="KI913953">
    <property type="protein sequence ID" value="ETW08879.1"/>
    <property type="molecule type" value="Genomic_DNA"/>
</dbReference>
<feature type="transmembrane region" description="Helical" evidence="1">
    <location>
        <begin position="379"/>
        <end position="400"/>
    </location>
</feature>
<feature type="transmembrane region" description="Helical" evidence="1">
    <location>
        <begin position="190"/>
        <end position="210"/>
    </location>
</feature>
<feature type="transmembrane region" description="Helical" evidence="1">
    <location>
        <begin position="262"/>
        <end position="285"/>
    </location>
</feature>
<protein>
    <recommendedName>
        <fullName evidence="3">EamA domain-containing protein</fullName>
    </recommendedName>
</protein>
<evidence type="ECO:0000313" key="2">
    <source>
        <dbReference type="EMBL" id="ETW08879.1"/>
    </source>
</evidence>
<evidence type="ECO:0000256" key="1">
    <source>
        <dbReference type="SAM" id="Phobius"/>
    </source>
</evidence>
<feature type="transmembrane region" description="Helical" evidence="1">
    <location>
        <begin position="347"/>
        <end position="367"/>
    </location>
</feature>
<organism evidence="2">
    <name type="scientific">Aphanomyces invadans</name>
    <dbReference type="NCBI Taxonomy" id="157072"/>
    <lineage>
        <taxon>Eukaryota</taxon>
        <taxon>Sar</taxon>
        <taxon>Stramenopiles</taxon>
        <taxon>Oomycota</taxon>
        <taxon>Saprolegniomycetes</taxon>
        <taxon>Saprolegniales</taxon>
        <taxon>Verrucalvaceae</taxon>
        <taxon>Aphanomyces</taxon>
    </lineage>
</organism>
<dbReference type="GO" id="GO:0016020">
    <property type="term" value="C:membrane"/>
    <property type="evidence" value="ECO:0007669"/>
    <property type="project" value="TreeGrafter"/>
</dbReference>
<feature type="transmembrane region" description="Helical" evidence="1">
    <location>
        <begin position="313"/>
        <end position="335"/>
    </location>
</feature>
<proteinExistence type="predicted"/>